<dbReference type="Proteomes" id="UP000187203">
    <property type="component" value="Unassembled WGS sequence"/>
</dbReference>
<dbReference type="AlphaFoldDB" id="A0A1R3KI20"/>
<dbReference type="EMBL" id="AWUE01013510">
    <property type="protein sequence ID" value="OMP06736.1"/>
    <property type="molecule type" value="Genomic_DNA"/>
</dbReference>
<keyword evidence="1" id="KW-0732">Signal</keyword>
<sequence>MCKVILQLIFVAELASLSFICANQSSTHCPVFKDRVFEVVCPALLDELDAMQNDLF</sequence>
<gene>
    <name evidence="2" type="ORF">COLO4_07943</name>
</gene>
<feature type="signal peptide" evidence="1">
    <location>
        <begin position="1"/>
        <end position="22"/>
    </location>
</feature>
<evidence type="ECO:0000313" key="3">
    <source>
        <dbReference type="Proteomes" id="UP000187203"/>
    </source>
</evidence>
<comment type="caution">
    <text evidence="2">The sequence shown here is derived from an EMBL/GenBank/DDBJ whole genome shotgun (WGS) entry which is preliminary data.</text>
</comment>
<evidence type="ECO:0000313" key="2">
    <source>
        <dbReference type="EMBL" id="OMP06736.1"/>
    </source>
</evidence>
<accession>A0A1R3KI20</accession>
<organism evidence="2 3">
    <name type="scientific">Corchorus olitorius</name>
    <dbReference type="NCBI Taxonomy" id="93759"/>
    <lineage>
        <taxon>Eukaryota</taxon>
        <taxon>Viridiplantae</taxon>
        <taxon>Streptophyta</taxon>
        <taxon>Embryophyta</taxon>
        <taxon>Tracheophyta</taxon>
        <taxon>Spermatophyta</taxon>
        <taxon>Magnoliopsida</taxon>
        <taxon>eudicotyledons</taxon>
        <taxon>Gunneridae</taxon>
        <taxon>Pentapetalae</taxon>
        <taxon>rosids</taxon>
        <taxon>malvids</taxon>
        <taxon>Malvales</taxon>
        <taxon>Malvaceae</taxon>
        <taxon>Grewioideae</taxon>
        <taxon>Apeibeae</taxon>
        <taxon>Corchorus</taxon>
    </lineage>
</organism>
<proteinExistence type="predicted"/>
<name>A0A1R3KI20_9ROSI</name>
<reference evidence="3" key="1">
    <citation type="submission" date="2013-09" db="EMBL/GenBank/DDBJ databases">
        <title>Corchorus olitorius genome sequencing.</title>
        <authorList>
            <person name="Alam M."/>
            <person name="Haque M.S."/>
            <person name="Islam M.S."/>
            <person name="Emdad E.M."/>
            <person name="Islam M.M."/>
            <person name="Ahmed B."/>
            <person name="Halim A."/>
            <person name="Hossen Q.M.M."/>
            <person name="Hossain M.Z."/>
            <person name="Ahmed R."/>
            <person name="Khan M.M."/>
            <person name="Islam R."/>
            <person name="Rashid M.M."/>
            <person name="Khan S.A."/>
            <person name="Rahman M.S."/>
            <person name="Alam M."/>
            <person name="Yahiya A.S."/>
            <person name="Khan M.S."/>
            <person name="Azam M.S."/>
            <person name="Haque T."/>
            <person name="Lashkar M.Z.H."/>
            <person name="Akhand A.I."/>
            <person name="Morshed G."/>
            <person name="Roy S."/>
            <person name="Uddin K.S."/>
            <person name="Rabeya T."/>
            <person name="Hossain A.S."/>
            <person name="Chowdhury A."/>
            <person name="Snigdha A.R."/>
            <person name="Mortoza M.S."/>
            <person name="Matin S.A."/>
            <person name="Hoque S.M.E."/>
            <person name="Islam M.K."/>
            <person name="Roy D.K."/>
            <person name="Haider R."/>
            <person name="Moosa M.M."/>
            <person name="Elias S.M."/>
            <person name="Hasan A.M."/>
            <person name="Jahan S."/>
            <person name="Shafiuddin M."/>
            <person name="Mahmood N."/>
            <person name="Shommy N.S."/>
        </authorList>
    </citation>
    <scope>NUCLEOTIDE SEQUENCE [LARGE SCALE GENOMIC DNA]</scope>
    <source>
        <strain evidence="3">cv. O-4</strain>
    </source>
</reference>
<keyword evidence="3" id="KW-1185">Reference proteome</keyword>
<protein>
    <submittedName>
        <fullName evidence="2">Uncharacterized protein</fullName>
    </submittedName>
</protein>
<feature type="chain" id="PRO_5012932722" evidence="1">
    <location>
        <begin position="23"/>
        <end position="56"/>
    </location>
</feature>
<evidence type="ECO:0000256" key="1">
    <source>
        <dbReference type="SAM" id="SignalP"/>
    </source>
</evidence>